<evidence type="ECO:0000313" key="4">
    <source>
        <dbReference type="Proteomes" id="UP000680638"/>
    </source>
</evidence>
<keyword evidence="4" id="KW-1185">Reference proteome</keyword>
<evidence type="ECO:0000313" key="3">
    <source>
        <dbReference type="EMBL" id="GIO67094.1"/>
    </source>
</evidence>
<protein>
    <submittedName>
        <fullName evidence="3">Dimethylglycine dehydrogenase</fullName>
    </submittedName>
</protein>
<dbReference type="Pfam" id="PF01965">
    <property type="entry name" value="DJ-1_PfpI"/>
    <property type="match status" value="1"/>
</dbReference>
<organism evidence="3 4">
    <name type="scientific">Paenibacillus cookii</name>
    <dbReference type="NCBI Taxonomy" id="157839"/>
    <lineage>
        <taxon>Bacteria</taxon>
        <taxon>Bacillati</taxon>
        <taxon>Bacillota</taxon>
        <taxon>Bacilli</taxon>
        <taxon>Bacillales</taxon>
        <taxon>Paenibacillaceae</taxon>
        <taxon>Paenibacillus</taxon>
    </lineage>
</organism>
<keyword evidence="1" id="KW-1133">Transmembrane helix</keyword>
<keyword evidence="1" id="KW-0812">Transmembrane</keyword>
<dbReference type="EMBL" id="BORW01000007">
    <property type="protein sequence ID" value="GIO67094.1"/>
    <property type="molecule type" value="Genomic_DNA"/>
</dbReference>
<feature type="transmembrane region" description="Helical" evidence="1">
    <location>
        <begin position="45"/>
        <end position="65"/>
    </location>
</feature>
<accession>A0ABQ4LV32</accession>
<keyword evidence="1" id="KW-0472">Membrane</keyword>
<dbReference type="PANTHER" id="PTHR43130:SF2">
    <property type="entry name" value="DJ-1_PFPI DOMAIN-CONTAINING PROTEIN"/>
    <property type="match status" value="1"/>
</dbReference>
<sequence>MNGAHHLKGSLKGSFFARHGIGVTMITIGSEGTGIYGERVGSMKMALVLFNGVTFLDFVGFYDVIYRLNLFDKTKGTTWDICGVTGEVTDELGMQVKVNVIQPDLSEYDLVFIPGGMGTRKLKDDAGFIEWIKTAEPVKYKVSVCTGSLLWGAAGCLKDRKATTHPNVYDLLEPYCSEVVPSRIVKDGNVITAGGVATSIDLGLFITELFAGKEAADVVKKQIDYPYTAVGIVEV</sequence>
<gene>
    <name evidence="3" type="ORF">J21TS3_19150</name>
</gene>
<name>A0ABQ4LV32_9BACL</name>
<proteinExistence type="predicted"/>
<dbReference type="CDD" id="cd03139">
    <property type="entry name" value="GATase1_PfpI_2"/>
    <property type="match status" value="1"/>
</dbReference>
<evidence type="ECO:0000259" key="2">
    <source>
        <dbReference type="Pfam" id="PF01965"/>
    </source>
</evidence>
<comment type="caution">
    <text evidence="3">The sequence shown here is derived from an EMBL/GenBank/DDBJ whole genome shotgun (WGS) entry which is preliminary data.</text>
</comment>
<dbReference type="Gene3D" id="3.40.50.880">
    <property type="match status" value="1"/>
</dbReference>
<dbReference type="PANTHER" id="PTHR43130">
    <property type="entry name" value="ARAC-FAMILY TRANSCRIPTIONAL REGULATOR"/>
    <property type="match status" value="1"/>
</dbReference>
<evidence type="ECO:0000256" key="1">
    <source>
        <dbReference type="SAM" id="Phobius"/>
    </source>
</evidence>
<dbReference type="SUPFAM" id="SSF52317">
    <property type="entry name" value="Class I glutamine amidotransferase-like"/>
    <property type="match status" value="1"/>
</dbReference>
<feature type="domain" description="DJ-1/PfpI" evidence="2">
    <location>
        <begin position="44"/>
        <end position="207"/>
    </location>
</feature>
<dbReference type="Proteomes" id="UP000680638">
    <property type="component" value="Unassembled WGS sequence"/>
</dbReference>
<dbReference type="InterPro" id="IPR052158">
    <property type="entry name" value="INH-QAR"/>
</dbReference>
<dbReference type="InterPro" id="IPR029062">
    <property type="entry name" value="Class_I_gatase-like"/>
</dbReference>
<reference evidence="3 4" key="1">
    <citation type="submission" date="2021-03" db="EMBL/GenBank/DDBJ databases">
        <title>Antimicrobial resistance genes in bacteria isolated from Japanese honey, and their potential for conferring macrolide and lincosamide resistance in the American foulbrood pathogen Paenibacillus larvae.</title>
        <authorList>
            <person name="Okamoto M."/>
            <person name="Kumagai M."/>
            <person name="Kanamori H."/>
            <person name="Takamatsu D."/>
        </authorList>
    </citation>
    <scope>NUCLEOTIDE SEQUENCE [LARGE SCALE GENOMIC DNA]</scope>
    <source>
        <strain evidence="3 4">J21TS3</strain>
    </source>
</reference>
<dbReference type="InterPro" id="IPR002818">
    <property type="entry name" value="DJ-1/PfpI"/>
</dbReference>